<gene>
    <name evidence="5" type="primary">regA</name>
    <name evidence="5" type="ORF">PX29p016</name>
</gene>
<proteinExistence type="predicted"/>
<evidence type="ECO:0000256" key="3">
    <source>
        <dbReference type="ARBA" id="ARBA00022491"/>
    </source>
</evidence>
<evidence type="ECO:0000313" key="6">
    <source>
        <dbReference type="Proteomes" id="UP000008726"/>
    </source>
</evidence>
<organism evidence="5 6">
    <name type="scientific">Aeromonas phage PX29</name>
    <dbReference type="NCBI Taxonomy" id="926067"/>
    <lineage>
        <taxon>Viruses</taxon>
        <taxon>Duplodnaviria</taxon>
        <taxon>Heunggongvirae</taxon>
        <taxon>Uroviricota</taxon>
        <taxon>Caudoviricetes</taxon>
        <taxon>Pantevenvirales</taxon>
        <taxon>Straboviridae</taxon>
        <taxon>Angelvirus</taxon>
        <taxon>Angelvirus px29</taxon>
    </lineage>
</organism>
<evidence type="ECO:0000256" key="2">
    <source>
        <dbReference type="ARBA" id="ARBA00017936"/>
    </source>
</evidence>
<keyword evidence="3" id="KW-0678">Repressor</keyword>
<dbReference type="GeneID" id="18559940"/>
<reference evidence="5 6" key="1">
    <citation type="journal article" date="2010" name="Virol. J.">
        <title>Genomes of the T4-related bacteriophages as windows on microbial genome evolution.</title>
        <authorList>
            <person name="Petrov V.M."/>
            <person name="Ratnayaka S."/>
            <person name="Nolan J.M."/>
            <person name="Miller E.S."/>
            <person name="Karam J.D."/>
        </authorList>
    </citation>
    <scope>NUCLEOTIDE SEQUENCE [LARGE SCALE GENOMIC DNA]</scope>
</reference>
<dbReference type="InterPro" id="IPR036516">
    <property type="entry name" value="Transl_repress_RegA_sf"/>
</dbReference>
<dbReference type="InterPro" id="IPR002702">
    <property type="entry name" value="Transl_repress_RegA"/>
</dbReference>
<comment type="function">
    <text evidence="1">Controls the translation of a number of proteins (such as regA itself, rIIB and at least 35 others) by binding to their mRNA.</text>
</comment>
<dbReference type="EMBL" id="GU396103">
    <property type="protein sequence ID" value="ADQ52735.1"/>
    <property type="molecule type" value="Genomic_DNA"/>
</dbReference>
<protein>
    <recommendedName>
        <fullName evidence="2">Translation repressor protein</fullName>
    </recommendedName>
</protein>
<dbReference type="GO" id="GO:0003723">
    <property type="term" value="F:RNA binding"/>
    <property type="evidence" value="ECO:0007669"/>
    <property type="project" value="InterPro"/>
</dbReference>
<dbReference type="Proteomes" id="UP000008726">
    <property type="component" value="Segment"/>
</dbReference>
<sequence length="122" mass="14438">MKMMLQIQLKTDEDFLKIRETLTRIGIANNVEKRLYQSCHILQKQGKYYIVHFKELLQLDGRVVEISQEDIDRRSDIAVLLQEWGMCEIISEHTAPGNNFFRVISHKEKANWTLVHKYKFGS</sequence>
<accession>E5DPU9</accession>
<dbReference type="RefSeq" id="YP_009011445.1">
    <property type="nucleotide sequence ID" value="NC_023688.1"/>
</dbReference>
<name>E5DPU9_9CAUD</name>
<evidence type="ECO:0000256" key="4">
    <source>
        <dbReference type="ARBA" id="ARBA00022845"/>
    </source>
</evidence>
<dbReference type="SUPFAM" id="SSF55064">
    <property type="entry name" value="Translational regulator protein regA"/>
    <property type="match status" value="1"/>
</dbReference>
<dbReference type="OrthoDB" id="14181at10239"/>
<dbReference type="Gene3D" id="3.30.70.650">
    <property type="entry name" value="Translation repressor RegA"/>
    <property type="match status" value="1"/>
</dbReference>
<evidence type="ECO:0000313" key="5">
    <source>
        <dbReference type="EMBL" id="ADQ52735.1"/>
    </source>
</evidence>
<dbReference type="KEGG" id="vg:18559940"/>
<keyword evidence="6" id="KW-1185">Reference proteome</keyword>
<keyword evidence="4" id="KW-0810">Translation regulation</keyword>
<dbReference type="Pfam" id="PF01818">
    <property type="entry name" value="Translat_reg"/>
    <property type="match status" value="1"/>
</dbReference>
<evidence type="ECO:0000256" key="1">
    <source>
        <dbReference type="ARBA" id="ARBA00003563"/>
    </source>
</evidence>